<keyword evidence="2" id="KW-0472">Membrane</keyword>
<name>A0A7I7K7S7_9MYCO</name>
<protein>
    <submittedName>
        <fullName evidence="4">Uncharacterized protein</fullName>
    </submittedName>
</protein>
<feature type="compositionally biased region" description="Acidic residues" evidence="1">
    <location>
        <begin position="68"/>
        <end position="98"/>
    </location>
</feature>
<dbReference type="EMBL" id="AP022563">
    <property type="protein sequence ID" value="BBX19644.1"/>
    <property type="molecule type" value="Genomic_DNA"/>
</dbReference>
<dbReference type="AlphaFoldDB" id="A0A7I7K7S7"/>
<feature type="compositionally biased region" description="Polar residues" evidence="1">
    <location>
        <begin position="277"/>
        <end position="288"/>
    </location>
</feature>
<feature type="transmembrane region" description="Helical" evidence="2">
    <location>
        <begin position="308"/>
        <end position="331"/>
    </location>
</feature>
<feature type="region of interest" description="Disordered" evidence="1">
    <location>
        <begin position="28"/>
        <end position="131"/>
    </location>
</feature>
<feature type="compositionally biased region" description="Low complexity" evidence="1">
    <location>
        <begin position="28"/>
        <end position="43"/>
    </location>
</feature>
<dbReference type="KEGG" id="mdu:MDUV_45040"/>
<organism evidence="4 5">
    <name type="scientific">Mycolicibacterium duvalii</name>
    <dbReference type="NCBI Taxonomy" id="39688"/>
    <lineage>
        <taxon>Bacteria</taxon>
        <taxon>Bacillati</taxon>
        <taxon>Actinomycetota</taxon>
        <taxon>Actinomycetes</taxon>
        <taxon>Mycobacteriales</taxon>
        <taxon>Mycobacteriaceae</taxon>
        <taxon>Mycolicibacterium</taxon>
    </lineage>
</organism>
<feature type="chain" id="PRO_5043949671" evidence="3">
    <location>
        <begin position="27"/>
        <end position="350"/>
    </location>
</feature>
<dbReference type="OrthoDB" id="4752821at2"/>
<evidence type="ECO:0000256" key="2">
    <source>
        <dbReference type="SAM" id="Phobius"/>
    </source>
</evidence>
<reference evidence="4 5" key="1">
    <citation type="journal article" date="2019" name="Emerg. Microbes Infect.">
        <title>Comprehensive subspecies identification of 175 nontuberculous mycobacteria species based on 7547 genomic profiles.</title>
        <authorList>
            <person name="Matsumoto Y."/>
            <person name="Kinjo T."/>
            <person name="Motooka D."/>
            <person name="Nabeya D."/>
            <person name="Jung N."/>
            <person name="Uechi K."/>
            <person name="Horii T."/>
            <person name="Iida T."/>
            <person name="Fujita J."/>
            <person name="Nakamura S."/>
        </authorList>
    </citation>
    <scope>NUCLEOTIDE SEQUENCE [LARGE SCALE GENOMIC DNA]</scope>
    <source>
        <strain evidence="4 5">JCM 6396</strain>
    </source>
</reference>
<evidence type="ECO:0000313" key="5">
    <source>
        <dbReference type="Proteomes" id="UP000467006"/>
    </source>
</evidence>
<feature type="compositionally biased region" description="Low complexity" evidence="1">
    <location>
        <begin position="238"/>
        <end position="249"/>
    </location>
</feature>
<gene>
    <name evidence="4" type="ORF">MDUV_45040</name>
</gene>
<dbReference type="RefSeq" id="WP_098004277.1">
    <property type="nucleotide sequence ID" value="NZ_AP022563.1"/>
</dbReference>
<proteinExistence type="predicted"/>
<evidence type="ECO:0000313" key="4">
    <source>
        <dbReference type="EMBL" id="BBX19644.1"/>
    </source>
</evidence>
<keyword evidence="3" id="KW-0732">Signal</keyword>
<keyword evidence="5" id="KW-1185">Reference proteome</keyword>
<feature type="region of interest" description="Disordered" evidence="1">
    <location>
        <begin position="238"/>
        <end position="292"/>
    </location>
</feature>
<keyword evidence="2" id="KW-1133">Transmembrane helix</keyword>
<evidence type="ECO:0000256" key="1">
    <source>
        <dbReference type="SAM" id="MobiDB-lite"/>
    </source>
</evidence>
<sequence length="350" mass="35016">MAELGLRAVAVAGVLALGVLCGAAGAAPVFAQPTDPDGSSQDSDPTDDGGGTAGPTIGSTQESREPAETTEPDPDDGTDEETVEVEPDDAGVTDDAGDEPVRSGGAGGGTTRESPTSALLPPPQDSRKTEYSNSLTLPFFRLPAAEEIPEGSWPSVSSFYTTVEIPLPTLGEFLAALRVVPPPPPPGPSIRIQQEAPVLDAGTGTVGEGTGGGGSSAETPVFRAPLVVSVPRAMTVAGAGPRARAPRPGSSVEQATTAPGVAGVRTPRIRGSVAPTPGTSVTPASASGQMPRPAGYPRVLTGPTLAEIAAVALPGLAGLMLVTFGGGVLGYRQANSVRFVRTAGAERFLA</sequence>
<feature type="signal peptide" evidence="3">
    <location>
        <begin position="1"/>
        <end position="26"/>
    </location>
</feature>
<accession>A0A7I7K7S7</accession>
<dbReference type="Proteomes" id="UP000467006">
    <property type="component" value="Chromosome"/>
</dbReference>
<keyword evidence="2" id="KW-0812">Transmembrane</keyword>
<evidence type="ECO:0000256" key="3">
    <source>
        <dbReference type="SAM" id="SignalP"/>
    </source>
</evidence>